<evidence type="ECO:0000259" key="1">
    <source>
        <dbReference type="Pfam" id="PF10074"/>
    </source>
</evidence>
<evidence type="ECO:0000313" key="4">
    <source>
        <dbReference type="EMBL" id="PVY62127.1"/>
    </source>
</evidence>
<feature type="domain" description="Transcriptional regulator-like" evidence="2">
    <location>
        <begin position="10"/>
        <end position="45"/>
    </location>
</feature>
<dbReference type="AlphaFoldDB" id="A0A2U1CMB0"/>
<evidence type="ECO:0000259" key="2">
    <source>
        <dbReference type="Pfam" id="PF20109"/>
    </source>
</evidence>
<name>A0A2U1CMB0_9BURK</name>
<comment type="caution">
    <text evidence="4">The sequence shown here is derived from an EMBL/GenBank/DDBJ whole genome shotgun (WGS) entry which is preliminary data.</text>
</comment>
<dbReference type="OrthoDB" id="8654520at2"/>
<dbReference type="Proteomes" id="UP000246145">
    <property type="component" value="Unassembled WGS sequence"/>
</dbReference>
<dbReference type="RefSeq" id="WP_116518120.1">
    <property type="nucleotide sequence ID" value="NZ_JACCEX010000002.1"/>
</dbReference>
<gene>
    <name evidence="4" type="ORF">C7440_1617</name>
</gene>
<organism evidence="4 5">
    <name type="scientific">Pusillimonas noertemannii</name>
    <dbReference type="NCBI Taxonomy" id="305977"/>
    <lineage>
        <taxon>Bacteria</taxon>
        <taxon>Pseudomonadati</taxon>
        <taxon>Pseudomonadota</taxon>
        <taxon>Betaproteobacteria</taxon>
        <taxon>Burkholderiales</taxon>
        <taxon>Alcaligenaceae</taxon>
        <taxon>Pusillimonas</taxon>
    </lineage>
</organism>
<reference evidence="4 5" key="1">
    <citation type="submission" date="2018-04" db="EMBL/GenBank/DDBJ databases">
        <title>Genomic Encyclopedia of Type Strains, Phase IV (KMG-IV): sequencing the most valuable type-strain genomes for metagenomic binning, comparative biology and taxonomic classification.</title>
        <authorList>
            <person name="Goeker M."/>
        </authorList>
    </citation>
    <scope>NUCLEOTIDE SEQUENCE [LARGE SCALE GENOMIC DNA]</scope>
    <source>
        <strain evidence="4 5">DSM 10065</strain>
    </source>
</reference>
<accession>A0A2U1CMB0</accession>
<protein>
    <recommendedName>
        <fullName evidence="6">DUF2285 domain-containing protein</fullName>
    </recommendedName>
</protein>
<dbReference type="Pfam" id="PF10074">
    <property type="entry name" value="RovC_DNA-bd"/>
    <property type="match status" value="1"/>
</dbReference>
<dbReference type="InterPro" id="IPR018754">
    <property type="entry name" value="RovC-like_DNA-bd"/>
</dbReference>
<feature type="domain" description="DUF7011" evidence="3">
    <location>
        <begin position="93"/>
        <end position="124"/>
    </location>
</feature>
<sequence length="262" mass="29498">MQSHNAAGLWRVTAAYLYVAHLDGPGLAWEYLRRHPEYRRDWCARHSSSAGDLTCWGLMQWEDPAHNAGCAQPVWMPQWLPTPCIVGAEDTATPQGRAFRLWDIPGRKALIATGKGFALQVRQGQRRLHARLDAGALAGRPCTCIVPFDVEQRGRWRELHALTLSLAGQEARSSDALRSRLRADRARAYRAATLHLRAIQALDGLHAGASQRQIGEALFGERAVREHWHADSLLRARVRHTLLRGQFFMRGGYRQLLGLRHA</sequence>
<evidence type="ECO:0000313" key="5">
    <source>
        <dbReference type="Proteomes" id="UP000246145"/>
    </source>
</evidence>
<dbReference type="EMBL" id="QEKO01000002">
    <property type="protein sequence ID" value="PVY62127.1"/>
    <property type="molecule type" value="Genomic_DNA"/>
</dbReference>
<feature type="domain" description="T6SS Transcription factor RovC-like DNA binding" evidence="1">
    <location>
        <begin position="146"/>
        <end position="257"/>
    </location>
</feature>
<dbReference type="Pfam" id="PF22791">
    <property type="entry name" value="DUF7011"/>
    <property type="match status" value="1"/>
</dbReference>
<dbReference type="Pfam" id="PF20109">
    <property type="entry name" value="Trans_reg_dom"/>
    <property type="match status" value="1"/>
</dbReference>
<dbReference type="InterPro" id="IPR045465">
    <property type="entry name" value="Trans_reg_dom"/>
</dbReference>
<proteinExistence type="predicted"/>
<dbReference type="InterPro" id="IPR053895">
    <property type="entry name" value="DUF7011"/>
</dbReference>
<evidence type="ECO:0000259" key="3">
    <source>
        <dbReference type="Pfam" id="PF22791"/>
    </source>
</evidence>
<evidence type="ECO:0008006" key="6">
    <source>
        <dbReference type="Google" id="ProtNLM"/>
    </source>
</evidence>
<keyword evidence="5" id="KW-1185">Reference proteome</keyword>